<evidence type="ECO:0000256" key="4">
    <source>
        <dbReference type="SAM" id="MobiDB-lite"/>
    </source>
</evidence>
<dbReference type="PROSITE" id="PS50932">
    <property type="entry name" value="HTH_LACI_2"/>
    <property type="match status" value="1"/>
</dbReference>
<dbReference type="InterPro" id="IPR000843">
    <property type="entry name" value="HTH_LacI"/>
</dbReference>
<dbReference type="PANTHER" id="PTHR30146">
    <property type="entry name" value="LACI-RELATED TRANSCRIPTIONAL REPRESSOR"/>
    <property type="match status" value="1"/>
</dbReference>
<dbReference type="InterPro" id="IPR010982">
    <property type="entry name" value="Lambda_DNA-bd_dom_sf"/>
</dbReference>
<dbReference type="SUPFAM" id="SSF47413">
    <property type="entry name" value="lambda repressor-like DNA-binding domains"/>
    <property type="match status" value="1"/>
</dbReference>
<accession>A0ABW3EI92</accession>
<dbReference type="Gene3D" id="1.10.260.40">
    <property type="entry name" value="lambda repressor-like DNA-binding domains"/>
    <property type="match status" value="1"/>
</dbReference>
<dbReference type="InterPro" id="IPR028082">
    <property type="entry name" value="Peripla_BP_I"/>
</dbReference>
<keyword evidence="1" id="KW-0805">Transcription regulation</keyword>
<feature type="compositionally biased region" description="Low complexity" evidence="4">
    <location>
        <begin position="334"/>
        <end position="347"/>
    </location>
</feature>
<organism evidence="6 7">
    <name type="scientific">Actinomadura sediminis</name>
    <dbReference type="NCBI Taxonomy" id="1038904"/>
    <lineage>
        <taxon>Bacteria</taxon>
        <taxon>Bacillati</taxon>
        <taxon>Actinomycetota</taxon>
        <taxon>Actinomycetes</taxon>
        <taxon>Streptosporangiales</taxon>
        <taxon>Thermomonosporaceae</taxon>
        <taxon>Actinomadura</taxon>
    </lineage>
</organism>
<sequence length="370" mass="39120">MTTRLADIAAHAGVSEATVSRVLNGKPGVSPATRQAVLTALDVLGYERPARLRQHRAGLIGLIIPELTNPIFPAFAEVIESALARHGYMAVLCSQAPGGVAEDDYIEMLLERGVAGIIFVNGLHANANSDRARYARLLEKALPIVLVNGYRSDIDAPFISNDDVASMEAAVGHLAAMGHRRIGLAIGQDVYVPTRRKTEGFRRAMAAHTGLSAEEVDALVVNTMYTVEGGQAAAARLLDEGCTAICGGNDIMALGAIRAARARGLRVPEDVSVTGMDDSPLTAYLDPPLTTIRQSVREMSMAAVSTVLGEIGGERAPRTELLYRPELVVRRSTAPAPAARRAAVPAPAAEPAPESVPPGTEAVHRPVPER</sequence>
<name>A0ABW3EI92_9ACTN</name>
<keyword evidence="7" id="KW-1185">Reference proteome</keyword>
<evidence type="ECO:0000313" key="6">
    <source>
        <dbReference type="EMBL" id="MFD0900033.1"/>
    </source>
</evidence>
<dbReference type="CDD" id="cd01392">
    <property type="entry name" value="HTH_LacI"/>
    <property type="match status" value="1"/>
</dbReference>
<feature type="domain" description="HTH lacI-type" evidence="5">
    <location>
        <begin position="3"/>
        <end position="57"/>
    </location>
</feature>
<dbReference type="SMART" id="SM00354">
    <property type="entry name" value="HTH_LACI"/>
    <property type="match status" value="1"/>
</dbReference>
<dbReference type="CDD" id="cd06292">
    <property type="entry name" value="PBP1_AglR_RafR-like"/>
    <property type="match status" value="1"/>
</dbReference>
<keyword evidence="2 6" id="KW-0238">DNA-binding</keyword>
<evidence type="ECO:0000259" key="5">
    <source>
        <dbReference type="PROSITE" id="PS50932"/>
    </source>
</evidence>
<gene>
    <name evidence="6" type="ORF">ACFQ11_06485</name>
</gene>
<evidence type="ECO:0000256" key="2">
    <source>
        <dbReference type="ARBA" id="ARBA00023125"/>
    </source>
</evidence>
<reference evidence="7" key="1">
    <citation type="journal article" date="2019" name="Int. J. Syst. Evol. Microbiol.">
        <title>The Global Catalogue of Microorganisms (GCM) 10K type strain sequencing project: providing services to taxonomists for standard genome sequencing and annotation.</title>
        <authorList>
            <consortium name="The Broad Institute Genomics Platform"/>
            <consortium name="The Broad Institute Genome Sequencing Center for Infectious Disease"/>
            <person name="Wu L."/>
            <person name="Ma J."/>
        </authorList>
    </citation>
    <scope>NUCLEOTIDE SEQUENCE [LARGE SCALE GENOMIC DNA]</scope>
    <source>
        <strain evidence="7">JCM 31202</strain>
    </source>
</reference>
<dbReference type="Gene3D" id="3.40.50.2300">
    <property type="match status" value="2"/>
</dbReference>
<evidence type="ECO:0000256" key="3">
    <source>
        <dbReference type="ARBA" id="ARBA00023163"/>
    </source>
</evidence>
<dbReference type="Proteomes" id="UP001596972">
    <property type="component" value="Unassembled WGS sequence"/>
</dbReference>
<dbReference type="GO" id="GO:0003677">
    <property type="term" value="F:DNA binding"/>
    <property type="evidence" value="ECO:0007669"/>
    <property type="project" value="UniProtKB-KW"/>
</dbReference>
<evidence type="ECO:0000313" key="7">
    <source>
        <dbReference type="Proteomes" id="UP001596972"/>
    </source>
</evidence>
<dbReference type="EMBL" id="JBHTJA010000007">
    <property type="protein sequence ID" value="MFD0900033.1"/>
    <property type="molecule type" value="Genomic_DNA"/>
</dbReference>
<dbReference type="SUPFAM" id="SSF53822">
    <property type="entry name" value="Periplasmic binding protein-like I"/>
    <property type="match status" value="1"/>
</dbReference>
<comment type="caution">
    <text evidence="6">The sequence shown here is derived from an EMBL/GenBank/DDBJ whole genome shotgun (WGS) entry which is preliminary data.</text>
</comment>
<evidence type="ECO:0000256" key="1">
    <source>
        <dbReference type="ARBA" id="ARBA00023015"/>
    </source>
</evidence>
<dbReference type="RefSeq" id="WP_378296947.1">
    <property type="nucleotide sequence ID" value="NZ_JBHTJA010000007.1"/>
</dbReference>
<dbReference type="Pfam" id="PF00356">
    <property type="entry name" value="LacI"/>
    <property type="match status" value="1"/>
</dbReference>
<feature type="region of interest" description="Disordered" evidence="4">
    <location>
        <begin position="334"/>
        <end position="370"/>
    </location>
</feature>
<proteinExistence type="predicted"/>
<protein>
    <submittedName>
        <fullName evidence="6">LacI family DNA-binding transcriptional regulator</fullName>
    </submittedName>
</protein>
<dbReference type="InterPro" id="IPR046335">
    <property type="entry name" value="LacI/GalR-like_sensor"/>
</dbReference>
<dbReference type="Pfam" id="PF13377">
    <property type="entry name" value="Peripla_BP_3"/>
    <property type="match status" value="1"/>
</dbReference>
<dbReference type="PROSITE" id="PS00356">
    <property type="entry name" value="HTH_LACI_1"/>
    <property type="match status" value="1"/>
</dbReference>
<keyword evidence="3" id="KW-0804">Transcription</keyword>
<dbReference type="PANTHER" id="PTHR30146:SF153">
    <property type="entry name" value="LACTOSE OPERON REPRESSOR"/>
    <property type="match status" value="1"/>
</dbReference>